<feature type="transmembrane region" description="Helical" evidence="5">
    <location>
        <begin position="20"/>
        <end position="39"/>
    </location>
</feature>
<dbReference type="InterPro" id="IPR036034">
    <property type="entry name" value="PDZ_sf"/>
</dbReference>
<dbReference type="Pfam" id="PF13180">
    <property type="entry name" value="PDZ_2"/>
    <property type="match status" value="1"/>
</dbReference>
<dbReference type="GO" id="GO:0004252">
    <property type="term" value="F:serine-type endopeptidase activity"/>
    <property type="evidence" value="ECO:0007669"/>
    <property type="project" value="InterPro"/>
</dbReference>
<proteinExistence type="inferred from homology"/>
<evidence type="ECO:0000256" key="3">
    <source>
        <dbReference type="ARBA" id="ARBA00022801"/>
    </source>
</evidence>
<comment type="similarity">
    <text evidence="1">Belongs to the peptidase S1C family.</text>
</comment>
<dbReference type="RefSeq" id="WP_089752456.1">
    <property type="nucleotide sequence ID" value="NZ_FOOG01000024.1"/>
</dbReference>
<dbReference type="PANTHER" id="PTHR43343:SF3">
    <property type="entry name" value="PROTEASE DO-LIKE 8, CHLOROPLASTIC"/>
    <property type="match status" value="1"/>
</dbReference>
<evidence type="ECO:0000256" key="2">
    <source>
        <dbReference type="ARBA" id="ARBA00022670"/>
    </source>
</evidence>
<dbReference type="Gene3D" id="2.40.10.10">
    <property type="entry name" value="Trypsin-like serine proteases"/>
    <property type="match status" value="2"/>
</dbReference>
<dbReference type="InterPro" id="IPR001478">
    <property type="entry name" value="PDZ"/>
</dbReference>
<dbReference type="Proteomes" id="UP000198897">
    <property type="component" value="Unassembled WGS sequence"/>
</dbReference>
<dbReference type="InterPro" id="IPR051201">
    <property type="entry name" value="Chloro_Bact_Ser_Proteases"/>
</dbReference>
<reference evidence="8" key="1">
    <citation type="submission" date="2016-10" db="EMBL/GenBank/DDBJ databases">
        <authorList>
            <person name="Varghese N."/>
            <person name="Submissions S."/>
        </authorList>
    </citation>
    <scope>NUCLEOTIDE SEQUENCE [LARGE SCALE GENOMIC DNA]</scope>
    <source>
        <strain evidence="8">FP5</strain>
    </source>
</reference>
<accession>A0A1I2PCK6</accession>
<evidence type="ECO:0000313" key="8">
    <source>
        <dbReference type="Proteomes" id="UP000198897"/>
    </source>
</evidence>
<keyword evidence="2 7" id="KW-0645">Protease</keyword>
<evidence type="ECO:0000256" key="1">
    <source>
        <dbReference type="ARBA" id="ARBA00010541"/>
    </source>
</evidence>
<keyword evidence="8" id="KW-1185">Reference proteome</keyword>
<dbReference type="CDD" id="cd06781">
    <property type="entry name" value="cpPDZ_BsHtra-like"/>
    <property type="match status" value="1"/>
</dbReference>
<evidence type="ECO:0000256" key="5">
    <source>
        <dbReference type="SAM" id="Phobius"/>
    </source>
</evidence>
<keyword evidence="4" id="KW-0720">Serine protease</keyword>
<dbReference type="OrthoDB" id="9758917at2"/>
<dbReference type="EMBL" id="FOOG01000024">
    <property type="protein sequence ID" value="SFG13848.1"/>
    <property type="molecule type" value="Genomic_DNA"/>
</dbReference>
<organism evidence="7 8">
    <name type="scientific">Halobacillus alkaliphilus</name>
    <dbReference type="NCBI Taxonomy" id="396056"/>
    <lineage>
        <taxon>Bacteria</taxon>
        <taxon>Bacillati</taxon>
        <taxon>Bacillota</taxon>
        <taxon>Bacilli</taxon>
        <taxon>Bacillales</taxon>
        <taxon>Bacillaceae</taxon>
        <taxon>Halobacillus</taxon>
    </lineage>
</organism>
<dbReference type="InterPro" id="IPR009003">
    <property type="entry name" value="Peptidase_S1_PA"/>
</dbReference>
<dbReference type="GO" id="GO:0006508">
    <property type="term" value="P:proteolysis"/>
    <property type="evidence" value="ECO:0007669"/>
    <property type="project" value="UniProtKB-KW"/>
</dbReference>
<dbReference type="PRINTS" id="PR00834">
    <property type="entry name" value="PROTEASES2C"/>
</dbReference>
<protein>
    <submittedName>
        <fullName evidence="7">Serine protease Do</fullName>
    </submittedName>
</protein>
<feature type="domain" description="PDZ" evidence="6">
    <location>
        <begin position="282"/>
        <end position="371"/>
    </location>
</feature>
<dbReference type="InterPro" id="IPR001940">
    <property type="entry name" value="Peptidase_S1C"/>
</dbReference>
<sequence>MMDEEQKKQAKRSYKRTGLAFGVLGAIIAVFIVTTVFQWKGVSINVNTDKPTAQADELNLGESQSATTQAINEASEAVVGVSNMKETPQGTQKAGTGSGVIYKKDGDQAYVVTNHHVVEQANSLEVVISGGKKVEAELKGSDPLTDLAVLQIDSEHVKKVADLAKAEDVEVGQTAIAIGNPLGMEFAGSATKGIVSGLERNIPVDLNGDQQPDWQTEVIQTDAAINPGNSGGALVNLQGEVIGINSMKIAKEEVEGIGFSIPMNVAKPVIKDLETNGEVKRPYMGVSLQDLSQVPGSILQRDLNLPADVSKGVIVQAVAENSPAQKANLSQYDVITEIDGNKIDSLMDLRQFLYNDVKDGETVELTVYRDGEPMKVELKLSSQ</sequence>
<keyword evidence="3" id="KW-0378">Hydrolase</keyword>
<evidence type="ECO:0000259" key="6">
    <source>
        <dbReference type="SMART" id="SM00228"/>
    </source>
</evidence>
<keyword evidence="5" id="KW-1133">Transmembrane helix</keyword>
<keyword evidence="5" id="KW-0472">Membrane</keyword>
<dbReference type="PANTHER" id="PTHR43343">
    <property type="entry name" value="PEPTIDASE S12"/>
    <property type="match status" value="1"/>
</dbReference>
<dbReference type="SMART" id="SM00228">
    <property type="entry name" value="PDZ"/>
    <property type="match status" value="1"/>
</dbReference>
<name>A0A1I2PCK6_9BACI</name>
<gene>
    <name evidence="7" type="ORF">SAMN05216353_12450</name>
</gene>
<dbReference type="InterPro" id="IPR043504">
    <property type="entry name" value="Peptidase_S1_PA_chymotrypsin"/>
</dbReference>
<keyword evidence="5" id="KW-0812">Transmembrane</keyword>
<dbReference type="Gene3D" id="2.30.42.10">
    <property type="match status" value="1"/>
</dbReference>
<evidence type="ECO:0000256" key="4">
    <source>
        <dbReference type="ARBA" id="ARBA00022825"/>
    </source>
</evidence>
<dbReference type="SUPFAM" id="SSF50494">
    <property type="entry name" value="Trypsin-like serine proteases"/>
    <property type="match status" value="1"/>
</dbReference>
<evidence type="ECO:0000313" key="7">
    <source>
        <dbReference type="EMBL" id="SFG13848.1"/>
    </source>
</evidence>
<dbReference type="Pfam" id="PF13365">
    <property type="entry name" value="Trypsin_2"/>
    <property type="match status" value="1"/>
</dbReference>
<dbReference type="SUPFAM" id="SSF50156">
    <property type="entry name" value="PDZ domain-like"/>
    <property type="match status" value="1"/>
</dbReference>
<dbReference type="AlphaFoldDB" id="A0A1I2PCK6"/>